<dbReference type="PANTHER" id="PTHR45774:SF3">
    <property type="entry name" value="BTB (POZ) DOMAIN-CONTAINING 2B-RELATED"/>
    <property type="match status" value="1"/>
</dbReference>
<organism evidence="6 7">
    <name type="scientific">Pocillopora damicornis</name>
    <name type="common">Cauliflower coral</name>
    <name type="synonym">Millepora damicornis</name>
    <dbReference type="NCBI Taxonomy" id="46731"/>
    <lineage>
        <taxon>Eukaryota</taxon>
        <taxon>Metazoa</taxon>
        <taxon>Cnidaria</taxon>
        <taxon>Anthozoa</taxon>
        <taxon>Hexacorallia</taxon>
        <taxon>Scleractinia</taxon>
        <taxon>Astrocoeniina</taxon>
        <taxon>Pocilloporidae</taxon>
        <taxon>Pocillopora</taxon>
    </lineage>
</organism>
<comment type="pathway">
    <text evidence="2">Protein modification; protein ubiquitination.</text>
</comment>
<evidence type="ECO:0000256" key="2">
    <source>
        <dbReference type="ARBA" id="ARBA00004906"/>
    </source>
</evidence>
<dbReference type="InterPro" id="IPR011705">
    <property type="entry name" value="BACK"/>
</dbReference>
<comment type="subcellular location">
    <subcellularLocation>
        <location evidence="1">Cytoplasm</location>
    </subcellularLocation>
</comment>
<dbReference type="Gene3D" id="1.25.40.420">
    <property type="match status" value="2"/>
</dbReference>
<dbReference type="InterPro" id="IPR012983">
    <property type="entry name" value="PHR"/>
</dbReference>
<dbReference type="InterPro" id="IPR011333">
    <property type="entry name" value="SKP1/BTB/POZ_sf"/>
</dbReference>
<dbReference type="STRING" id="46731.A0A3M6UZW6"/>
<dbReference type="SMART" id="SM00875">
    <property type="entry name" value="BACK"/>
    <property type="match status" value="2"/>
</dbReference>
<protein>
    <recommendedName>
        <fullName evidence="5">BTB domain-containing protein</fullName>
    </recommendedName>
</protein>
<dbReference type="Pfam" id="PF08005">
    <property type="entry name" value="PHR"/>
    <property type="match status" value="1"/>
</dbReference>
<dbReference type="GO" id="GO:0022008">
    <property type="term" value="P:neurogenesis"/>
    <property type="evidence" value="ECO:0007669"/>
    <property type="project" value="TreeGrafter"/>
</dbReference>
<evidence type="ECO:0000313" key="6">
    <source>
        <dbReference type="EMBL" id="RMX59223.1"/>
    </source>
</evidence>
<keyword evidence="3" id="KW-0963">Cytoplasm</keyword>
<feature type="domain" description="BTB" evidence="5">
    <location>
        <begin position="32"/>
        <end position="105"/>
    </location>
</feature>
<comment type="caution">
    <text evidence="6">The sequence shown here is derived from an EMBL/GenBank/DDBJ whole genome shotgun (WGS) entry which is preliminary data.</text>
</comment>
<dbReference type="SUPFAM" id="SSF54695">
    <property type="entry name" value="POZ domain"/>
    <property type="match status" value="2"/>
</dbReference>
<name>A0A3M6UZW6_POCDA</name>
<feature type="domain" description="BTB" evidence="5">
    <location>
        <begin position="355"/>
        <end position="429"/>
    </location>
</feature>
<proteinExistence type="predicted"/>
<sequence>MLCTSEAQKDWQTSRPTIKERCAFVFNNEFLSDVNFKARSSICGECKVIPAHKFVLSISSPVFQAMFRGNMAESVSNLIELPDCDYESLLEFFRYLYSDEAYLSGTNVLQVLYLANKYIVPSLVDKCTEYLQKSLNAYNVLRILPHAQAFDKNELLERCWELIDKNADSVVKSEEFFNLERCRVETIVNRESLNIREFELFKAVDRWVSKESERQGLLESLSNCESKRRILGDGIVQGIRFPLMSQKEFMSAVPDSNILTTSEVINLMKYFSGLPTPLLPFIQTPRKGTMKDTPQMRRRLGTYIPPAAWWGHSFQNRQLTLGKIATMPSLEDLWHSHRQTKKEKIAFLFNNKEMSDVSFVVQASTEESETRKVIPAHKFVLAISSRVFHSMFYGPLPETKDSIELSDCEYESLLELFRYIYCDQANLSGSNVFQLWYLAKKYMTPELALSCKQFVQHAFQVKVSNVFCTLSCARMFEDTDLENRCWKVIEKQTERAVTLDEFATVERSVVESIVKKEVLNIKEVELFKAVDRWGVKECERRGITLGGKERRIILGEEIVKAIRFPLMSYEEFRSVTISRETENILKHEEISHMLSFYLDELKTPLQFSPAQRVDFHLCLRFDNFHPPRGDEKWNYGDKMGELAFSVDKTIYLLGIQLFGCFERYNVTVEVKRHHGDWITFTKHSGTHLSRKVALTNGYYYGFDVFFDDPILLETNRPYKIVWRIRGPSSWCGGGYKEFIECHGVVFTFIRHVPSLRGTVHYLNDLACPALLFRENISA</sequence>
<dbReference type="Gene3D" id="2.60.120.820">
    <property type="entry name" value="PHR domain"/>
    <property type="match status" value="1"/>
</dbReference>
<evidence type="ECO:0000256" key="4">
    <source>
        <dbReference type="ARBA" id="ARBA00022786"/>
    </source>
</evidence>
<dbReference type="PROSITE" id="PS50097">
    <property type="entry name" value="BTB"/>
    <property type="match status" value="2"/>
</dbReference>
<dbReference type="EMBL" id="RCHS01000385">
    <property type="protein sequence ID" value="RMX59223.1"/>
    <property type="molecule type" value="Genomic_DNA"/>
</dbReference>
<dbReference type="OrthoDB" id="9979965at2759"/>
<dbReference type="GO" id="GO:0005829">
    <property type="term" value="C:cytosol"/>
    <property type="evidence" value="ECO:0007669"/>
    <property type="project" value="TreeGrafter"/>
</dbReference>
<evidence type="ECO:0000256" key="1">
    <source>
        <dbReference type="ARBA" id="ARBA00004496"/>
    </source>
</evidence>
<reference evidence="6 7" key="1">
    <citation type="journal article" date="2018" name="Sci. Rep.">
        <title>Comparative analysis of the Pocillopora damicornis genome highlights role of immune system in coral evolution.</title>
        <authorList>
            <person name="Cunning R."/>
            <person name="Bay R.A."/>
            <person name="Gillette P."/>
            <person name="Baker A.C."/>
            <person name="Traylor-Knowles N."/>
        </authorList>
    </citation>
    <scope>NUCLEOTIDE SEQUENCE [LARGE SCALE GENOMIC DNA]</scope>
    <source>
        <strain evidence="6">RSMAS</strain>
        <tissue evidence="6">Whole animal</tissue>
    </source>
</reference>
<dbReference type="InterPro" id="IPR000210">
    <property type="entry name" value="BTB/POZ_dom"/>
</dbReference>
<dbReference type="InterPro" id="IPR038648">
    <property type="entry name" value="PHR_sf"/>
</dbReference>
<keyword evidence="7" id="KW-1185">Reference proteome</keyword>
<dbReference type="FunFam" id="1.25.40.420:FF:000008">
    <property type="entry name" value="BTB/POZ domain-containing protein POB1"/>
    <property type="match status" value="1"/>
</dbReference>
<keyword evidence="4" id="KW-0833">Ubl conjugation pathway</keyword>
<dbReference type="AlphaFoldDB" id="A0A3M6UZW6"/>
<dbReference type="Gene3D" id="3.30.710.10">
    <property type="entry name" value="Potassium Channel Kv1.1, Chain A"/>
    <property type="match status" value="2"/>
</dbReference>
<dbReference type="SMART" id="SM00225">
    <property type="entry name" value="BTB"/>
    <property type="match status" value="2"/>
</dbReference>
<evidence type="ECO:0000313" key="7">
    <source>
        <dbReference type="Proteomes" id="UP000275408"/>
    </source>
</evidence>
<dbReference type="Proteomes" id="UP000275408">
    <property type="component" value="Unassembled WGS sequence"/>
</dbReference>
<accession>A0A3M6UZW6</accession>
<dbReference type="PANTHER" id="PTHR45774">
    <property type="entry name" value="BTB/POZ DOMAIN-CONTAINING"/>
    <property type="match status" value="1"/>
</dbReference>
<evidence type="ECO:0000256" key="3">
    <source>
        <dbReference type="ARBA" id="ARBA00022490"/>
    </source>
</evidence>
<dbReference type="Pfam" id="PF00651">
    <property type="entry name" value="BTB"/>
    <property type="match status" value="2"/>
</dbReference>
<dbReference type="Pfam" id="PF07707">
    <property type="entry name" value="BACK"/>
    <property type="match status" value="2"/>
</dbReference>
<evidence type="ECO:0000259" key="5">
    <source>
        <dbReference type="PROSITE" id="PS50097"/>
    </source>
</evidence>
<gene>
    <name evidence="6" type="ORF">pdam_00005681</name>
</gene>